<dbReference type="Pfam" id="PF01067">
    <property type="entry name" value="Calpain_III"/>
    <property type="match status" value="1"/>
</dbReference>
<proteinExistence type="inferred from homology"/>
<evidence type="ECO:0000259" key="7">
    <source>
        <dbReference type="PROSITE" id="PS50203"/>
    </source>
</evidence>
<dbReference type="InterPro" id="IPR033883">
    <property type="entry name" value="C2_III"/>
</dbReference>
<dbReference type="GO" id="GO:0005737">
    <property type="term" value="C:cytoplasm"/>
    <property type="evidence" value="ECO:0007669"/>
    <property type="project" value="TreeGrafter"/>
</dbReference>
<keyword evidence="9" id="KW-1185">Reference proteome</keyword>
<dbReference type="AlphaFoldDB" id="A0A813WUW2"/>
<dbReference type="SUPFAM" id="SSF54001">
    <property type="entry name" value="Cysteine proteinases"/>
    <property type="match status" value="1"/>
</dbReference>
<dbReference type="InterPro" id="IPR038765">
    <property type="entry name" value="Papain-like_cys_pep_sf"/>
</dbReference>
<dbReference type="FunFam" id="3.90.70.10:FF:000001">
    <property type="entry name" value="Calpain-1 catalytic subunit"/>
    <property type="match status" value="1"/>
</dbReference>
<dbReference type="PANTHER" id="PTHR10183">
    <property type="entry name" value="CALPAIN"/>
    <property type="match status" value="1"/>
</dbReference>
<protein>
    <recommendedName>
        <fullName evidence="7">Calpain catalytic domain-containing protein</fullName>
    </recommendedName>
</protein>
<evidence type="ECO:0000256" key="1">
    <source>
        <dbReference type="ARBA" id="ARBA00007623"/>
    </source>
</evidence>
<dbReference type="Gene3D" id="2.60.120.380">
    <property type="match status" value="1"/>
</dbReference>
<name>A0A813WUW2_9BILA</name>
<dbReference type="GO" id="GO:0004198">
    <property type="term" value="F:calcium-dependent cysteine-type endopeptidase activity"/>
    <property type="evidence" value="ECO:0007669"/>
    <property type="project" value="InterPro"/>
</dbReference>
<sequence length="627" mass="72022">MDFEKIDIKNKIVRITNVSDRKIIPFKNQDYLSLKKECQRTGRLFEDPLFPTVDKSMFYTQSVPFGTKWKRPNEISNKPAFICNEVNAGDLDQGYLGNCWFIAGCAAIALIPELFDNVVPKGQVMEGSEYTGIFHFHFWNYGQWVDVVVDDRLPVDSKNKLLFCSNKQEPNEFWAALLEKAYAKMSGCYENLDGGNTTDALIDMTGGIQETFDIKEMKREAHKNDMWKVLVNSRKHKSLIGSSIAPNPRIREARLYNGLVMGHAYTVTKIACIEINRREVKLIRVRNPWGNEVEWKGAWSDSSYEWSTISEDVKKALEFKKMPDGEFWMSFDDFYRNFENVQLCNLTPDAFSDEILKGQENSKLTWKLTSYHGEWIPGHSSGGCGKGNEAIFWTNPQFLITLTDVDPDDNENMATIIISLLQKYTREKRVNNRGESCEEFIQFRLYRILKENDANNARTTGKRLYASQLERCATSGSYINLREVTKRFRVAPGNYLIIPSCYDAGIKGEFLIRLYTENPINQNNCSILHDHKDDLKLEDIFFKNPNSLNDAFSSWANLLVDSATKSNDLKTVSVTSTKASNAKSSDIPLSPFHVKEYKLYTDDFDLNDKVEAKKFLEKCRRINGLLN</sequence>
<evidence type="ECO:0000313" key="9">
    <source>
        <dbReference type="Proteomes" id="UP000663879"/>
    </source>
</evidence>
<dbReference type="PANTHER" id="PTHR10183:SF427">
    <property type="entry name" value="CALPAIN-9-LIKE ISOFORM X1"/>
    <property type="match status" value="1"/>
</dbReference>
<feature type="domain" description="Calpain catalytic" evidence="7">
    <location>
        <begin position="44"/>
        <end position="347"/>
    </location>
</feature>
<feature type="active site" evidence="5 6">
    <location>
        <position position="263"/>
    </location>
</feature>
<dbReference type="Gene3D" id="3.90.70.10">
    <property type="entry name" value="Cysteine proteinases"/>
    <property type="match status" value="1"/>
</dbReference>
<feature type="active site" evidence="5 6">
    <location>
        <position position="287"/>
    </location>
</feature>
<dbReference type="InterPro" id="IPR022684">
    <property type="entry name" value="Calpain_cysteine_protease"/>
</dbReference>
<dbReference type="InterPro" id="IPR001300">
    <property type="entry name" value="Peptidase_C2_calpain_cat"/>
</dbReference>
<dbReference type="SMART" id="SM00720">
    <property type="entry name" value="calpain_III"/>
    <property type="match status" value="1"/>
</dbReference>
<dbReference type="PRINTS" id="PR00704">
    <property type="entry name" value="CALPAIN"/>
</dbReference>
<evidence type="ECO:0000256" key="3">
    <source>
        <dbReference type="ARBA" id="ARBA00022801"/>
    </source>
</evidence>
<keyword evidence="3 6" id="KW-0378">Hydrolase</keyword>
<keyword evidence="4 6" id="KW-0788">Thiol protease</keyword>
<evidence type="ECO:0000256" key="2">
    <source>
        <dbReference type="ARBA" id="ARBA00022670"/>
    </source>
</evidence>
<accession>A0A813WUW2</accession>
<comment type="caution">
    <text evidence="8">The sequence shown here is derived from an EMBL/GenBank/DDBJ whole genome shotgun (WGS) entry which is preliminary data.</text>
</comment>
<dbReference type="SMART" id="SM00230">
    <property type="entry name" value="CysPc"/>
    <property type="match status" value="1"/>
</dbReference>
<reference evidence="8" key="1">
    <citation type="submission" date="2021-02" db="EMBL/GenBank/DDBJ databases">
        <authorList>
            <person name="Nowell W R."/>
        </authorList>
    </citation>
    <scope>NUCLEOTIDE SEQUENCE</scope>
    <source>
        <strain evidence="8">Ploen Becks lab</strain>
    </source>
</reference>
<dbReference type="GO" id="GO:0006508">
    <property type="term" value="P:proteolysis"/>
    <property type="evidence" value="ECO:0007669"/>
    <property type="project" value="UniProtKB-KW"/>
</dbReference>
<dbReference type="InterPro" id="IPR022683">
    <property type="entry name" value="Calpain_III"/>
</dbReference>
<organism evidence="8 9">
    <name type="scientific">Brachionus calyciflorus</name>
    <dbReference type="NCBI Taxonomy" id="104777"/>
    <lineage>
        <taxon>Eukaryota</taxon>
        <taxon>Metazoa</taxon>
        <taxon>Spiralia</taxon>
        <taxon>Gnathifera</taxon>
        <taxon>Rotifera</taxon>
        <taxon>Eurotatoria</taxon>
        <taxon>Monogononta</taxon>
        <taxon>Pseudotrocha</taxon>
        <taxon>Ploima</taxon>
        <taxon>Brachionidae</taxon>
        <taxon>Brachionus</taxon>
    </lineage>
</organism>
<dbReference type="Pfam" id="PF00648">
    <property type="entry name" value="Peptidase_C2"/>
    <property type="match status" value="1"/>
</dbReference>
<feature type="active site" evidence="5 6">
    <location>
        <position position="99"/>
    </location>
</feature>
<dbReference type="PROSITE" id="PS50203">
    <property type="entry name" value="CALPAIN_CAT"/>
    <property type="match status" value="1"/>
</dbReference>
<dbReference type="Proteomes" id="UP000663879">
    <property type="component" value="Unassembled WGS sequence"/>
</dbReference>
<dbReference type="EMBL" id="CAJNOC010001455">
    <property type="protein sequence ID" value="CAF0866413.1"/>
    <property type="molecule type" value="Genomic_DNA"/>
</dbReference>
<evidence type="ECO:0000256" key="6">
    <source>
        <dbReference type="PROSITE-ProRule" id="PRU00239"/>
    </source>
</evidence>
<dbReference type="CDD" id="cd00214">
    <property type="entry name" value="Calpain_III"/>
    <property type="match status" value="1"/>
</dbReference>
<comment type="similarity">
    <text evidence="1">Belongs to the peptidase C2 family.</text>
</comment>
<dbReference type="SUPFAM" id="SSF49758">
    <property type="entry name" value="Calpain large subunit, middle domain (domain III)"/>
    <property type="match status" value="1"/>
</dbReference>
<gene>
    <name evidence="8" type="ORF">OXX778_LOCUS9705</name>
</gene>
<dbReference type="InterPro" id="IPR000169">
    <property type="entry name" value="Pept_cys_AS"/>
</dbReference>
<dbReference type="PROSITE" id="PS00139">
    <property type="entry name" value="THIOL_PROTEASE_CYS"/>
    <property type="match status" value="1"/>
</dbReference>
<evidence type="ECO:0000256" key="4">
    <source>
        <dbReference type="ARBA" id="ARBA00022807"/>
    </source>
</evidence>
<dbReference type="OrthoDB" id="424753at2759"/>
<keyword evidence="2 6" id="KW-0645">Protease</keyword>
<dbReference type="CDD" id="cd00044">
    <property type="entry name" value="CysPc"/>
    <property type="match status" value="1"/>
</dbReference>
<dbReference type="InterPro" id="IPR036213">
    <property type="entry name" value="Calpain_III_sf"/>
</dbReference>
<evidence type="ECO:0000256" key="5">
    <source>
        <dbReference type="PIRSR" id="PIRSR622684-1"/>
    </source>
</evidence>
<evidence type="ECO:0000313" key="8">
    <source>
        <dbReference type="EMBL" id="CAF0866413.1"/>
    </source>
</evidence>
<dbReference type="InterPro" id="IPR022682">
    <property type="entry name" value="Calpain_domain_III"/>
</dbReference>